<organism evidence="3 4">
    <name type="scientific">Eeniella nana</name>
    <name type="common">Yeast</name>
    <name type="synonym">Brettanomyces nanus</name>
    <dbReference type="NCBI Taxonomy" id="13502"/>
    <lineage>
        <taxon>Eukaryota</taxon>
        <taxon>Fungi</taxon>
        <taxon>Dikarya</taxon>
        <taxon>Ascomycota</taxon>
        <taxon>Saccharomycotina</taxon>
        <taxon>Pichiomycetes</taxon>
        <taxon>Pichiales</taxon>
        <taxon>Pichiaceae</taxon>
        <taxon>Brettanomyces</taxon>
    </lineage>
</organism>
<dbReference type="RefSeq" id="XP_038780195.1">
    <property type="nucleotide sequence ID" value="XM_038924267.1"/>
</dbReference>
<dbReference type="SUPFAM" id="SSF53067">
    <property type="entry name" value="Actin-like ATPase domain"/>
    <property type="match status" value="2"/>
</dbReference>
<feature type="compositionally biased region" description="Basic and acidic residues" evidence="2">
    <location>
        <begin position="477"/>
        <end position="487"/>
    </location>
</feature>
<gene>
    <name evidence="3" type="ORF">FOA43_004022</name>
</gene>
<sequence length="748" mass="87366">MTTQDFHNSSEETFSPQNVRLMKDYYQPSQPEPFHQDWQRGVPIAIDLGRSMLRVGMAGQTDPSCVFPSITSRYKDKKLRRSLNMVGYDVFLDSSLKSNLKTPFDGAMITNWDSIETILDYSFLHIGVDSQNKVDSPVLISEVVAPPFQQRFNLMQMLFETYNVPKLAFGVDSLFSFYQNGGHSGLVINGGHNSTMEIPVVRGSPVINVAKRIDWGGQQAVEYLNQFLTMKYPYFPSKVNNYQVENMIHDYCYVSTDYQKELKHYLDLDVLEKKDILLEAPFTEVIKPEKTEEELEQEEKKHKETIKKLQLQARERRLQNLIEKENDYQYYLGLQGKMKSMNKRLVLSTLREAGFDDLEDFTTYIQSLERSLKKARNQDVGENDETDNNKPPSWSLIEVPDEQLDEEQLKEKRKQKLMKANFEARQRANQEKEEAKREADEAARKDENWRNTNLKTWLAARRKTLEKLKKRRKDRIRMKEELSDRKSRASQMRMKNIASLAGDEVQGKNGHKRRAAKVTIDNDPNDTFGANDDDWAIYRDIAKGSDVETEKVEEKKIYNIEEELLKYDSSFTINDTLQRQYNWRNSILHRFLRGPRDFDPDEQHQQHQIHLNIERIRVPEIIFQPSIAGIDQCGLSELCEQTTLKRLTSEPVFSGDDSNEVLKDIFLTGGQSMFEGFEERLRREFQSFLPVGTEFHVRKARDPVNDAWRGMSKWAASEEGQKSFIDKKEYEEMGPDYIRENRMGCLRL</sequence>
<evidence type="ECO:0000256" key="2">
    <source>
        <dbReference type="SAM" id="MobiDB-lite"/>
    </source>
</evidence>
<protein>
    <recommendedName>
        <fullName evidence="5">Actin-related protein 5</fullName>
    </recommendedName>
</protein>
<feature type="region of interest" description="Disordered" evidence="2">
    <location>
        <begin position="375"/>
        <end position="397"/>
    </location>
</feature>
<dbReference type="CDD" id="cd10211">
    <property type="entry name" value="ASKHA_NBD_Arp5"/>
    <property type="match status" value="1"/>
</dbReference>
<dbReference type="OrthoDB" id="7340501at2759"/>
<comment type="similarity">
    <text evidence="1">Belongs to the actin family.</text>
</comment>
<dbReference type="AlphaFoldDB" id="A0A875RQD7"/>
<name>A0A875RQD7_EENNA</name>
<evidence type="ECO:0000313" key="4">
    <source>
        <dbReference type="Proteomes" id="UP000662931"/>
    </source>
</evidence>
<evidence type="ECO:0008006" key="5">
    <source>
        <dbReference type="Google" id="ProtNLM"/>
    </source>
</evidence>
<dbReference type="GeneID" id="62197422"/>
<dbReference type="KEGG" id="bnn:FOA43_004022"/>
<dbReference type="InterPro" id="IPR004000">
    <property type="entry name" value="Actin"/>
</dbReference>
<accession>A0A875RQD7</accession>
<proteinExistence type="inferred from homology"/>
<dbReference type="Gene3D" id="3.90.640.10">
    <property type="entry name" value="Actin, Chain A, domain 4"/>
    <property type="match status" value="1"/>
</dbReference>
<dbReference type="Pfam" id="PF00022">
    <property type="entry name" value="Actin"/>
    <property type="match status" value="2"/>
</dbReference>
<dbReference type="EMBL" id="CP064815">
    <property type="protein sequence ID" value="QPG76630.1"/>
    <property type="molecule type" value="Genomic_DNA"/>
</dbReference>
<evidence type="ECO:0000256" key="1">
    <source>
        <dbReference type="RuleBase" id="RU000487"/>
    </source>
</evidence>
<dbReference type="FunFam" id="3.30.420.40:FF:000058">
    <property type="entry name" value="Putative actin-related protein 5"/>
    <property type="match status" value="1"/>
</dbReference>
<dbReference type="Proteomes" id="UP000662931">
    <property type="component" value="Chromosome 4"/>
</dbReference>
<dbReference type="SMART" id="SM00268">
    <property type="entry name" value="ACTIN"/>
    <property type="match status" value="1"/>
</dbReference>
<keyword evidence="4" id="KW-1185">Reference proteome</keyword>
<feature type="region of interest" description="Disordered" evidence="2">
    <location>
        <begin position="424"/>
        <end position="447"/>
    </location>
</feature>
<feature type="region of interest" description="Disordered" evidence="2">
    <location>
        <begin position="470"/>
        <end position="491"/>
    </location>
</feature>
<dbReference type="PANTHER" id="PTHR11937">
    <property type="entry name" value="ACTIN"/>
    <property type="match status" value="1"/>
</dbReference>
<dbReference type="Gene3D" id="3.30.420.40">
    <property type="match status" value="3"/>
</dbReference>
<dbReference type="PRINTS" id="PR00190">
    <property type="entry name" value="ACTIN"/>
</dbReference>
<evidence type="ECO:0000313" key="3">
    <source>
        <dbReference type="EMBL" id="QPG76630.1"/>
    </source>
</evidence>
<reference evidence="3" key="1">
    <citation type="submission" date="2020-10" db="EMBL/GenBank/DDBJ databases">
        <authorList>
            <person name="Roach M.J.R."/>
        </authorList>
    </citation>
    <scope>NUCLEOTIDE SEQUENCE</scope>
    <source>
        <strain evidence="3">CBS 1945</strain>
    </source>
</reference>
<dbReference type="InterPro" id="IPR043129">
    <property type="entry name" value="ATPase_NBD"/>
</dbReference>